<protein>
    <recommendedName>
        <fullName evidence="4">HupF/HypC family protein</fullName>
    </recommendedName>
</protein>
<gene>
    <name evidence="2" type="ORF">GCM10022224_035230</name>
</gene>
<dbReference type="InterPro" id="IPR001109">
    <property type="entry name" value="Hydrogenase_HupF/HypC"/>
</dbReference>
<dbReference type="EMBL" id="BAAAZP010000069">
    <property type="protein sequence ID" value="GAA3667980.1"/>
    <property type="molecule type" value="Genomic_DNA"/>
</dbReference>
<dbReference type="PRINTS" id="PR00445">
    <property type="entry name" value="HUPFHYPC"/>
</dbReference>
<organism evidence="2 3">
    <name type="scientific">Nonomuraea antimicrobica</name>
    <dbReference type="NCBI Taxonomy" id="561173"/>
    <lineage>
        <taxon>Bacteria</taxon>
        <taxon>Bacillati</taxon>
        <taxon>Actinomycetota</taxon>
        <taxon>Actinomycetes</taxon>
        <taxon>Streptosporangiales</taxon>
        <taxon>Streptosporangiaceae</taxon>
        <taxon>Nonomuraea</taxon>
    </lineage>
</organism>
<evidence type="ECO:0008006" key="4">
    <source>
        <dbReference type="Google" id="ProtNLM"/>
    </source>
</evidence>
<accession>A0ABP7BUC3</accession>
<dbReference type="Proteomes" id="UP001500902">
    <property type="component" value="Unassembled WGS sequence"/>
</dbReference>
<evidence type="ECO:0000313" key="3">
    <source>
        <dbReference type="Proteomes" id="UP001500902"/>
    </source>
</evidence>
<proteinExistence type="inferred from homology"/>
<keyword evidence="3" id="KW-1185">Reference proteome</keyword>
<comment type="similarity">
    <text evidence="1">Belongs to the HupF/HypC family.</text>
</comment>
<dbReference type="Gene3D" id="2.30.30.140">
    <property type="match status" value="1"/>
</dbReference>
<evidence type="ECO:0000313" key="2">
    <source>
        <dbReference type="EMBL" id="GAA3667980.1"/>
    </source>
</evidence>
<reference evidence="3" key="1">
    <citation type="journal article" date="2019" name="Int. J. Syst. Evol. Microbiol.">
        <title>The Global Catalogue of Microorganisms (GCM) 10K type strain sequencing project: providing services to taxonomists for standard genome sequencing and annotation.</title>
        <authorList>
            <consortium name="The Broad Institute Genomics Platform"/>
            <consortium name="The Broad Institute Genome Sequencing Center for Infectious Disease"/>
            <person name="Wu L."/>
            <person name="Ma J."/>
        </authorList>
    </citation>
    <scope>NUCLEOTIDE SEQUENCE [LARGE SCALE GENOMIC DNA]</scope>
    <source>
        <strain evidence="3">JCM 16904</strain>
    </source>
</reference>
<comment type="caution">
    <text evidence="2">The sequence shown here is derived from an EMBL/GenBank/DDBJ whole genome shotgun (WGS) entry which is preliminary data.</text>
</comment>
<name>A0ABP7BUC3_9ACTN</name>
<sequence length="66" mass="6791">MTDCERCVTCGDVAIPVQVTELLPDGMALAITGAGMKEISVALVTGVRPGDTVLVHAEEAIAVVPR</sequence>
<evidence type="ECO:0000256" key="1">
    <source>
        <dbReference type="ARBA" id="ARBA00006018"/>
    </source>
</evidence>
<dbReference type="SUPFAM" id="SSF159127">
    <property type="entry name" value="HupF/HypC-like"/>
    <property type="match status" value="1"/>
</dbReference>
<dbReference type="Pfam" id="PF01455">
    <property type="entry name" value="HupF_HypC"/>
    <property type="match status" value="1"/>
</dbReference>
<dbReference type="RefSeq" id="WP_344878326.1">
    <property type="nucleotide sequence ID" value="NZ_BAAAZP010000069.1"/>
</dbReference>